<name>A0A318TCV8_9BRAD</name>
<dbReference type="EMBL" id="QJTI01000011">
    <property type="protein sequence ID" value="PYF02564.1"/>
    <property type="molecule type" value="Genomic_DNA"/>
</dbReference>
<feature type="non-terminal residue" evidence="1">
    <location>
        <position position="1"/>
    </location>
</feature>
<evidence type="ECO:0000313" key="2">
    <source>
        <dbReference type="Proteomes" id="UP000248148"/>
    </source>
</evidence>
<protein>
    <submittedName>
        <fullName evidence="1">Uncharacterized protein</fullName>
    </submittedName>
</protein>
<proteinExistence type="predicted"/>
<comment type="caution">
    <text evidence="1">The sequence shown here is derived from an EMBL/GenBank/DDBJ whole genome shotgun (WGS) entry which is preliminary data.</text>
</comment>
<accession>A0A318TCV8</accession>
<keyword evidence="2" id="KW-1185">Reference proteome</keyword>
<sequence length="103" mass="11277">RHHPSPRVAVGRVAGIAGRVGGLCFPFTTSVEHHTTIVTTLPDFVVLAVTALIALRTPTRPGFASLRRATLPTRGREKRAPHLRHSLIAWCCERALSVNLIIR</sequence>
<organism evidence="1 2">
    <name type="scientific">Rhodopseudomonas faecalis</name>
    <dbReference type="NCBI Taxonomy" id="99655"/>
    <lineage>
        <taxon>Bacteria</taxon>
        <taxon>Pseudomonadati</taxon>
        <taxon>Pseudomonadota</taxon>
        <taxon>Alphaproteobacteria</taxon>
        <taxon>Hyphomicrobiales</taxon>
        <taxon>Nitrobacteraceae</taxon>
        <taxon>Rhodopseudomonas</taxon>
    </lineage>
</organism>
<dbReference type="AlphaFoldDB" id="A0A318TCV8"/>
<dbReference type="RefSeq" id="WP_210205449.1">
    <property type="nucleotide sequence ID" value="NZ_QJTI01000011.1"/>
</dbReference>
<gene>
    <name evidence="1" type="ORF">BJ122_11164</name>
</gene>
<dbReference type="Proteomes" id="UP000248148">
    <property type="component" value="Unassembled WGS sequence"/>
</dbReference>
<evidence type="ECO:0000313" key="1">
    <source>
        <dbReference type="EMBL" id="PYF02564.1"/>
    </source>
</evidence>
<reference evidence="1 2" key="1">
    <citation type="submission" date="2018-06" db="EMBL/GenBank/DDBJ databases">
        <title>Genomic Encyclopedia of Archaeal and Bacterial Type Strains, Phase II (KMG-II): from individual species to whole genera.</title>
        <authorList>
            <person name="Goeker M."/>
        </authorList>
    </citation>
    <scope>NUCLEOTIDE SEQUENCE [LARGE SCALE GENOMIC DNA]</scope>
    <source>
        <strain evidence="1 2">JCM 11668</strain>
    </source>
</reference>